<dbReference type="AlphaFoldDB" id="A0A6N9Z2G5"/>
<evidence type="ECO:0000256" key="2">
    <source>
        <dbReference type="ARBA" id="ARBA00006171"/>
    </source>
</evidence>
<dbReference type="Gene3D" id="3.40.50.1000">
    <property type="entry name" value="HAD superfamily/HAD-like"/>
    <property type="match status" value="1"/>
</dbReference>
<dbReference type="InterPro" id="IPR023198">
    <property type="entry name" value="PGP-like_dom2"/>
</dbReference>
<dbReference type="SFLD" id="SFLDS00003">
    <property type="entry name" value="Haloacid_Dehalogenase"/>
    <property type="match status" value="1"/>
</dbReference>
<gene>
    <name evidence="6" type="ORF">GFD25_02135</name>
</gene>
<sequence length="244" mass="26130">MPAAVFWDLDGTLIDSDPYWVRAERALLERCGGAWDDALAEAMQGAALPMIIRLLRERGVDLPDEVIVSTLTDQVMCMERERLPWIEGACELLAELAEACVPSVLVTGSPRPIVDNVLAHAPAGSFVGAISGDDDVPHKPDPAPYLAAARIAVTAGSEHRMRDSGRHGEGVSTGNASIPSRDLMRRCVIFEDSLPGLAAARASGGYVIAVTGHARVPVAGCGRYDRMIRDYRGLRPSDLIVGHP</sequence>
<evidence type="ECO:0000256" key="3">
    <source>
        <dbReference type="ARBA" id="ARBA00022723"/>
    </source>
</evidence>
<dbReference type="PANTHER" id="PTHR46193:SF18">
    <property type="entry name" value="HEXITOL PHOSPHATASE B"/>
    <property type="match status" value="1"/>
</dbReference>
<dbReference type="Gene3D" id="1.10.150.240">
    <property type="entry name" value="Putative phosphatase, domain 2"/>
    <property type="match status" value="1"/>
</dbReference>
<dbReference type="InterPro" id="IPR051600">
    <property type="entry name" value="Beta-PGM-like"/>
</dbReference>
<dbReference type="GO" id="GO:0046872">
    <property type="term" value="F:metal ion binding"/>
    <property type="evidence" value="ECO:0007669"/>
    <property type="project" value="UniProtKB-KW"/>
</dbReference>
<organism evidence="6 7">
    <name type="scientific">Bifidobacterium aerophilum</name>
    <dbReference type="NCBI Taxonomy" id="1798155"/>
    <lineage>
        <taxon>Bacteria</taxon>
        <taxon>Bacillati</taxon>
        <taxon>Actinomycetota</taxon>
        <taxon>Actinomycetes</taxon>
        <taxon>Bifidobacteriales</taxon>
        <taxon>Bifidobacteriaceae</taxon>
        <taxon>Bifidobacterium</taxon>
    </lineage>
</organism>
<proteinExistence type="inferred from homology"/>
<keyword evidence="4" id="KW-0460">Magnesium</keyword>
<dbReference type="Pfam" id="PF00702">
    <property type="entry name" value="Hydrolase"/>
    <property type="match status" value="1"/>
</dbReference>
<dbReference type="Proteomes" id="UP000469194">
    <property type="component" value="Unassembled WGS sequence"/>
</dbReference>
<comment type="caution">
    <text evidence="6">The sequence shown here is derived from an EMBL/GenBank/DDBJ whole genome shotgun (WGS) entry which is preliminary data.</text>
</comment>
<dbReference type="CDD" id="cd07505">
    <property type="entry name" value="HAD_BPGM-like"/>
    <property type="match status" value="1"/>
</dbReference>
<evidence type="ECO:0000256" key="5">
    <source>
        <dbReference type="ARBA" id="ARBA00023277"/>
    </source>
</evidence>
<evidence type="ECO:0000256" key="4">
    <source>
        <dbReference type="ARBA" id="ARBA00022842"/>
    </source>
</evidence>
<dbReference type="SFLD" id="SFLDG01129">
    <property type="entry name" value="C1.5:_HAD__Beta-PGM__Phosphata"/>
    <property type="match status" value="1"/>
</dbReference>
<keyword evidence="7" id="KW-1185">Reference proteome</keyword>
<protein>
    <submittedName>
        <fullName evidence="6">HAD hydrolase-like protein</fullName>
    </submittedName>
</protein>
<accession>A0A6N9Z2G5</accession>
<name>A0A6N9Z2G5_9BIFI</name>
<dbReference type="GO" id="GO:0016787">
    <property type="term" value="F:hydrolase activity"/>
    <property type="evidence" value="ECO:0007669"/>
    <property type="project" value="UniProtKB-KW"/>
</dbReference>
<keyword evidence="3" id="KW-0479">Metal-binding</keyword>
<evidence type="ECO:0000256" key="1">
    <source>
        <dbReference type="ARBA" id="ARBA00001946"/>
    </source>
</evidence>
<keyword evidence="6" id="KW-0378">Hydrolase</keyword>
<dbReference type="SUPFAM" id="SSF56784">
    <property type="entry name" value="HAD-like"/>
    <property type="match status" value="1"/>
</dbReference>
<reference evidence="6 7" key="1">
    <citation type="submission" date="2019-10" db="EMBL/GenBank/DDBJ databases">
        <title>Bifidobacterium from non-human primates.</title>
        <authorList>
            <person name="Modesto M."/>
        </authorList>
    </citation>
    <scope>NUCLEOTIDE SEQUENCE [LARGE SCALE GENOMIC DNA]</scope>
    <source>
        <strain evidence="6 7">TRE17</strain>
    </source>
</reference>
<dbReference type="PANTHER" id="PTHR46193">
    <property type="entry name" value="6-PHOSPHOGLUCONATE PHOSPHATASE"/>
    <property type="match status" value="1"/>
</dbReference>
<dbReference type="InterPro" id="IPR023214">
    <property type="entry name" value="HAD_sf"/>
</dbReference>
<keyword evidence="5" id="KW-0119">Carbohydrate metabolism</keyword>
<evidence type="ECO:0000313" key="6">
    <source>
        <dbReference type="EMBL" id="NEG88827.1"/>
    </source>
</evidence>
<evidence type="ECO:0000313" key="7">
    <source>
        <dbReference type="Proteomes" id="UP000469194"/>
    </source>
</evidence>
<dbReference type="InterPro" id="IPR036412">
    <property type="entry name" value="HAD-like_sf"/>
</dbReference>
<comment type="similarity">
    <text evidence="2">Belongs to the HAD-like hydrolase superfamily. CbbY/CbbZ/Gph/YieH family.</text>
</comment>
<comment type="cofactor">
    <cofactor evidence="1">
        <name>Mg(2+)</name>
        <dbReference type="ChEBI" id="CHEBI:18420"/>
    </cofactor>
</comment>
<dbReference type="EMBL" id="WHZW01000003">
    <property type="protein sequence ID" value="NEG88827.1"/>
    <property type="molecule type" value="Genomic_DNA"/>
</dbReference>